<reference evidence="2" key="1">
    <citation type="journal article" date="2022" name="bioRxiv">
        <title>Sequencing and chromosome-scale assembly of the giantPleurodeles waltlgenome.</title>
        <authorList>
            <person name="Brown T."/>
            <person name="Elewa A."/>
            <person name="Iarovenko S."/>
            <person name="Subramanian E."/>
            <person name="Araus A.J."/>
            <person name="Petzold A."/>
            <person name="Susuki M."/>
            <person name="Suzuki K.-i.T."/>
            <person name="Hayashi T."/>
            <person name="Toyoda A."/>
            <person name="Oliveira C."/>
            <person name="Osipova E."/>
            <person name="Leigh N.D."/>
            <person name="Simon A."/>
            <person name="Yun M.H."/>
        </authorList>
    </citation>
    <scope>NUCLEOTIDE SEQUENCE</scope>
    <source>
        <strain evidence="2">20211129_DDA</strain>
        <tissue evidence="2">Liver</tissue>
    </source>
</reference>
<accession>A0AAV7T8A2</accession>
<proteinExistence type="predicted"/>
<evidence type="ECO:0000313" key="3">
    <source>
        <dbReference type="Proteomes" id="UP001066276"/>
    </source>
</evidence>
<organism evidence="2 3">
    <name type="scientific">Pleurodeles waltl</name>
    <name type="common">Iberian ribbed newt</name>
    <dbReference type="NCBI Taxonomy" id="8319"/>
    <lineage>
        <taxon>Eukaryota</taxon>
        <taxon>Metazoa</taxon>
        <taxon>Chordata</taxon>
        <taxon>Craniata</taxon>
        <taxon>Vertebrata</taxon>
        <taxon>Euteleostomi</taxon>
        <taxon>Amphibia</taxon>
        <taxon>Batrachia</taxon>
        <taxon>Caudata</taxon>
        <taxon>Salamandroidea</taxon>
        <taxon>Salamandridae</taxon>
        <taxon>Pleurodelinae</taxon>
        <taxon>Pleurodeles</taxon>
    </lineage>
</organism>
<dbReference type="AlphaFoldDB" id="A0AAV7T8A2"/>
<dbReference type="EMBL" id="JANPWB010000007">
    <property type="protein sequence ID" value="KAJ1172721.1"/>
    <property type="molecule type" value="Genomic_DNA"/>
</dbReference>
<evidence type="ECO:0000313" key="1">
    <source>
        <dbReference type="EMBL" id="KAJ1172721.1"/>
    </source>
</evidence>
<gene>
    <name evidence="1" type="ORF">NDU88_004565</name>
    <name evidence="2" type="ORF">NDU88_004566</name>
</gene>
<dbReference type="EMBL" id="JANPWB010000007">
    <property type="protein sequence ID" value="KAJ1172722.1"/>
    <property type="molecule type" value="Genomic_DNA"/>
</dbReference>
<dbReference type="Proteomes" id="UP001066276">
    <property type="component" value="Chromosome 4_1"/>
</dbReference>
<comment type="caution">
    <text evidence="2">The sequence shown here is derived from an EMBL/GenBank/DDBJ whole genome shotgun (WGS) entry which is preliminary data.</text>
</comment>
<evidence type="ECO:0000313" key="2">
    <source>
        <dbReference type="EMBL" id="KAJ1172722.1"/>
    </source>
</evidence>
<protein>
    <submittedName>
        <fullName evidence="2">Uncharacterized protein</fullName>
    </submittedName>
</protein>
<keyword evidence="3" id="KW-1185">Reference proteome</keyword>
<name>A0AAV7T8A2_PLEWA</name>
<sequence length="123" mass="13191">MPVIKRSHNNNMDKIPHSLGGSLEANLNTASIELLLCIPLGGVANQDDRRDRLLGSSLPPQPYPAESWTLAPWRGGRSVVPHCGLVLLGGPLGWSLQGAAERYAGDGGRDYGHWDDTCGLSLH</sequence>